<protein>
    <submittedName>
        <fullName evidence="2">Multisubunit potassium/proton antiporter, PhaG subunit</fullName>
    </submittedName>
</protein>
<keyword evidence="1" id="KW-1133">Transmembrane helix</keyword>
<organism evidence="2 3">
    <name type="scientific">Nitrobacter hamburgensis (strain DSM 10229 / NCIMB 13809 / X14)</name>
    <dbReference type="NCBI Taxonomy" id="323097"/>
    <lineage>
        <taxon>Bacteria</taxon>
        <taxon>Pseudomonadati</taxon>
        <taxon>Pseudomonadota</taxon>
        <taxon>Alphaproteobacteria</taxon>
        <taxon>Hyphomicrobiales</taxon>
        <taxon>Nitrobacteraceae</taxon>
        <taxon>Nitrobacter</taxon>
    </lineage>
</organism>
<dbReference type="Proteomes" id="UP000001953">
    <property type="component" value="Chromosome"/>
</dbReference>
<reference evidence="2 3" key="1">
    <citation type="submission" date="2006-03" db="EMBL/GenBank/DDBJ databases">
        <title>Complete sequence of chromosome of Nitrobacter hamburgensis X14.</title>
        <authorList>
            <consortium name="US DOE Joint Genome Institute"/>
            <person name="Copeland A."/>
            <person name="Lucas S."/>
            <person name="Lapidus A."/>
            <person name="Barry K."/>
            <person name="Detter J.C."/>
            <person name="Glavina del Rio T."/>
            <person name="Hammon N."/>
            <person name="Israni S."/>
            <person name="Dalin E."/>
            <person name="Tice H."/>
            <person name="Pitluck S."/>
            <person name="Chain P."/>
            <person name="Malfatti S."/>
            <person name="Shin M."/>
            <person name="Vergez L."/>
            <person name="Schmutz J."/>
            <person name="Larimer F."/>
            <person name="Land M."/>
            <person name="Hauser L."/>
            <person name="Kyrpides N."/>
            <person name="Ivanova N."/>
            <person name="Ward B."/>
            <person name="Arp D."/>
            <person name="Klotz M."/>
            <person name="Stein L."/>
            <person name="O'Mullan G."/>
            <person name="Starkenburg S."/>
            <person name="Sayavedra L."/>
            <person name="Poret-Peterson A.T."/>
            <person name="Gentry M.E."/>
            <person name="Bruce D."/>
            <person name="Richardson P."/>
        </authorList>
    </citation>
    <scope>NUCLEOTIDE SEQUENCE [LARGE SCALE GENOMIC DNA]</scope>
    <source>
        <strain evidence="3">DSM 10229 / NCIMB 13809 / X14</strain>
    </source>
</reference>
<accession>Q1QPJ3</accession>
<dbReference type="GO" id="GO:0015385">
    <property type="term" value="F:sodium:proton antiporter activity"/>
    <property type="evidence" value="ECO:0007669"/>
    <property type="project" value="TreeGrafter"/>
</dbReference>
<sequence>MNAAGELSTLPAILTAVFLVGGAVITLIGSLGLLRLGRFYERVHAPTLGTTLGTTCIAIASMIYFSALGTRPVLHEVLIIILVIVTTPISLMVLVNAALFRDKSENGGASPGKAEDERR</sequence>
<dbReference type="PANTHER" id="PTHR34703">
    <property type="entry name" value="ANTIPORTER SUBUNIT MNHG2-RELATED"/>
    <property type="match status" value="1"/>
</dbReference>
<keyword evidence="1" id="KW-0472">Membrane</keyword>
<proteinExistence type="predicted"/>
<feature type="transmembrane region" description="Helical" evidence="1">
    <location>
        <begin position="77"/>
        <end position="100"/>
    </location>
</feature>
<dbReference type="EMBL" id="CP000319">
    <property type="protein sequence ID" value="ABE61854.1"/>
    <property type="molecule type" value="Genomic_DNA"/>
</dbReference>
<evidence type="ECO:0000313" key="3">
    <source>
        <dbReference type="Proteomes" id="UP000001953"/>
    </source>
</evidence>
<keyword evidence="1" id="KW-0812">Transmembrane</keyword>
<feature type="transmembrane region" description="Helical" evidence="1">
    <location>
        <begin position="46"/>
        <end position="65"/>
    </location>
</feature>
<evidence type="ECO:0000313" key="2">
    <source>
        <dbReference type="EMBL" id="ABE61854.1"/>
    </source>
</evidence>
<feature type="transmembrane region" description="Helical" evidence="1">
    <location>
        <begin position="12"/>
        <end position="34"/>
    </location>
</feature>
<dbReference type="STRING" id="323097.Nham_1005"/>
<dbReference type="KEGG" id="nha:Nham_1005"/>
<name>Q1QPJ3_NITHX</name>
<dbReference type="Pfam" id="PF03334">
    <property type="entry name" value="PhaG_MnhG_YufB"/>
    <property type="match status" value="1"/>
</dbReference>
<dbReference type="PANTHER" id="PTHR34703:SF1">
    <property type="entry name" value="ANTIPORTER SUBUNIT MNHG2-RELATED"/>
    <property type="match status" value="1"/>
</dbReference>
<evidence type="ECO:0000256" key="1">
    <source>
        <dbReference type="SAM" id="Phobius"/>
    </source>
</evidence>
<dbReference type="RefSeq" id="WP_011509550.1">
    <property type="nucleotide sequence ID" value="NC_007964.1"/>
</dbReference>
<gene>
    <name evidence="2" type="ordered locus">Nham_1005</name>
</gene>
<dbReference type="AlphaFoldDB" id="Q1QPJ3"/>
<dbReference type="InterPro" id="IPR005133">
    <property type="entry name" value="PhaG_MnhG_YufB"/>
</dbReference>
<dbReference type="OrthoDB" id="4427992at2"/>
<dbReference type="NCBIfam" id="TIGR01300">
    <property type="entry name" value="CPA3_mnhG_phaG"/>
    <property type="match status" value="1"/>
</dbReference>
<dbReference type="eggNOG" id="COG1320">
    <property type="taxonomic scope" value="Bacteria"/>
</dbReference>
<dbReference type="HOGENOM" id="CLU_121334_1_0_5"/>
<keyword evidence="3" id="KW-1185">Reference proteome</keyword>